<dbReference type="NCBIfam" id="TIGR04034">
    <property type="entry name" value="export_SdpA"/>
    <property type="match status" value="1"/>
</dbReference>
<keyword evidence="2" id="KW-1185">Reference proteome</keyword>
<sequence>MIDSTHETRRVHARVVGAAAIAVVLGWSTLAAYTIHAALPTNPIELPFASHVHAENFAQESFKYFTKNPHYPRMLAYVPAGEGRWRSANVSPYASPRNALGLSRGPEAQEQEMKMLARHVRQSDLAPCEGELDACLHRAGVIARVNNDAPRRTLCGSVGIVLRRPTPWAWRNDGVRTDTRVARLEVSCS</sequence>
<dbReference type="RefSeq" id="WP_271917276.1">
    <property type="nucleotide sequence ID" value="NZ_JAQNDO010000001.1"/>
</dbReference>
<evidence type="ECO:0000313" key="1">
    <source>
        <dbReference type="EMBL" id="MDC0741951.1"/>
    </source>
</evidence>
<reference evidence="1 2" key="1">
    <citation type="submission" date="2022-11" db="EMBL/GenBank/DDBJ databases">
        <title>Minimal conservation of predation-associated metabolite biosynthetic gene clusters underscores biosynthetic potential of Myxococcota including descriptions for ten novel species: Archangium lansinium sp. nov., Myxococcus landrumus sp. nov., Nannocystis bai.</title>
        <authorList>
            <person name="Ahearne A."/>
            <person name="Stevens C."/>
            <person name="Dowd S."/>
        </authorList>
    </citation>
    <scope>NUCLEOTIDE SEQUENCE [LARGE SCALE GENOMIC DNA]</scope>
    <source>
        <strain evidence="1 2">RJM3</strain>
    </source>
</reference>
<comment type="caution">
    <text evidence="1">The sequence shown here is derived from an EMBL/GenBank/DDBJ whole genome shotgun (WGS) entry which is preliminary data.</text>
</comment>
<dbReference type="InterPro" id="IPR023902">
    <property type="entry name" value="Sporulation_SdpA"/>
</dbReference>
<organism evidence="1 2">
    <name type="scientific">Polyangium mundeleinium</name>
    <dbReference type="NCBI Taxonomy" id="2995306"/>
    <lineage>
        <taxon>Bacteria</taxon>
        <taxon>Pseudomonadati</taxon>
        <taxon>Myxococcota</taxon>
        <taxon>Polyangia</taxon>
        <taxon>Polyangiales</taxon>
        <taxon>Polyangiaceae</taxon>
        <taxon>Polyangium</taxon>
    </lineage>
</organism>
<dbReference type="Pfam" id="PF17418">
    <property type="entry name" value="SdpA"/>
    <property type="match status" value="1"/>
</dbReference>
<protein>
    <submittedName>
        <fullName evidence="1">SdpA family antimicrobial peptide system protein</fullName>
    </submittedName>
</protein>
<dbReference type="Proteomes" id="UP001221411">
    <property type="component" value="Unassembled WGS sequence"/>
</dbReference>
<evidence type="ECO:0000313" key="2">
    <source>
        <dbReference type="Proteomes" id="UP001221411"/>
    </source>
</evidence>
<proteinExistence type="predicted"/>
<name>A0ABT5EJJ1_9BACT</name>
<gene>
    <name evidence="1" type="ORF">POL67_11385</name>
</gene>
<dbReference type="EMBL" id="JAQNDO010000001">
    <property type="protein sequence ID" value="MDC0741951.1"/>
    <property type="molecule type" value="Genomic_DNA"/>
</dbReference>
<accession>A0ABT5EJJ1</accession>